<evidence type="ECO:0000313" key="2">
    <source>
        <dbReference type="Proteomes" id="UP000239735"/>
    </source>
</evidence>
<dbReference type="Pfam" id="PF09844">
    <property type="entry name" value="DUF2071"/>
    <property type="match status" value="1"/>
</dbReference>
<dbReference type="AlphaFoldDB" id="A0A2N9L5M8"/>
<evidence type="ECO:0000313" key="1">
    <source>
        <dbReference type="EMBL" id="SPE18560.1"/>
    </source>
</evidence>
<dbReference type="InterPro" id="IPR018644">
    <property type="entry name" value="DUF2071"/>
</dbReference>
<gene>
    <name evidence="1" type="ORF">SBA5_160044</name>
</gene>
<dbReference type="PANTHER" id="PTHR39186">
    <property type="entry name" value="DUF2071 FAMILY PROTEIN"/>
    <property type="match status" value="1"/>
</dbReference>
<reference evidence="2" key="1">
    <citation type="submission" date="2018-02" db="EMBL/GenBank/DDBJ databases">
        <authorList>
            <person name="Hausmann B."/>
        </authorList>
    </citation>
    <scope>NUCLEOTIDE SEQUENCE [LARGE SCALE GENOMIC DNA]</scope>
    <source>
        <strain evidence="2">Peat soil MAG SbA5</strain>
    </source>
</reference>
<dbReference type="SUPFAM" id="SSF160104">
    <property type="entry name" value="Acetoacetate decarboxylase-like"/>
    <property type="match status" value="1"/>
</dbReference>
<organism evidence="1 2">
    <name type="scientific">Candidatus Sulfuritelmatomonas gaucii</name>
    <dbReference type="NCBI Taxonomy" id="2043161"/>
    <lineage>
        <taxon>Bacteria</taxon>
        <taxon>Pseudomonadati</taxon>
        <taxon>Acidobacteriota</taxon>
        <taxon>Terriglobia</taxon>
        <taxon>Terriglobales</taxon>
        <taxon>Acidobacteriaceae</taxon>
        <taxon>Candidatus Sulfuritelmatomonas</taxon>
    </lineage>
</organism>
<dbReference type="PANTHER" id="PTHR39186:SF1">
    <property type="entry name" value="DUF2071 DOMAIN-CONTAINING PROTEIN"/>
    <property type="match status" value="1"/>
</dbReference>
<protein>
    <recommendedName>
        <fullName evidence="3">DUF2071 domain-containing protein</fullName>
    </recommendedName>
</protein>
<dbReference type="InterPro" id="IPR023375">
    <property type="entry name" value="ADC_dom_sf"/>
</dbReference>
<sequence length="317" mass="36188">MVSRTEYGIREQPRVGAVAALYRTEQRQGVGHKSRSLPRSSGAPIEEYLVREFLVRTSHKPRPLPAGRWAMTQRWNDLLFAHWPIPAPAIEALLPEWLQADTYQGSAWLGAVPFWLDRIKIRGMPPIPGLRHFPDLNLRTYVRDRMTGSPGFYCFSVDSSNLLAVAAAHAVYHLPYRLAEMRLEPRSDREFAVYSRRRFSRPDVIFKARYRGLGPTHKTAEIHPGTFEYFFSERSCVFSTNRAGEPIRANLHHVPWPLEEAEADIERNDLATAVGITLPDQKPMLHYSRRLAVYVWPAELVRPALATRPVTIAATPT</sequence>
<evidence type="ECO:0008006" key="3">
    <source>
        <dbReference type="Google" id="ProtNLM"/>
    </source>
</evidence>
<name>A0A2N9L5M8_9BACT</name>
<accession>A0A2N9L5M8</accession>
<dbReference type="Proteomes" id="UP000239735">
    <property type="component" value="Unassembled WGS sequence"/>
</dbReference>
<proteinExistence type="predicted"/>
<dbReference type="EMBL" id="OKRB01000068">
    <property type="protein sequence ID" value="SPE18560.1"/>
    <property type="molecule type" value="Genomic_DNA"/>
</dbReference>